<evidence type="ECO:0000256" key="2">
    <source>
        <dbReference type="ARBA" id="ARBA00006613"/>
    </source>
</evidence>
<dbReference type="Pfam" id="PF01602">
    <property type="entry name" value="Adaptin_N"/>
    <property type="match status" value="1"/>
</dbReference>
<evidence type="ECO:0000259" key="7">
    <source>
        <dbReference type="Pfam" id="PF01602"/>
    </source>
</evidence>
<dbReference type="AlphaFoldDB" id="A0A1A0H5X4"/>
<dbReference type="GeneID" id="30031018"/>
<keyword evidence="3" id="KW-0813">Transport</keyword>
<dbReference type="GO" id="GO:0012505">
    <property type="term" value="C:endomembrane system"/>
    <property type="evidence" value="ECO:0007669"/>
    <property type="project" value="UniProtKB-SubCell"/>
</dbReference>
<dbReference type="InterPro" id="IPR026739">
    <property type="entry name" value="AP_beta"/>
</dbReference>
<feature type="compositionally biased region" description="Acidic residues" evidence="6">
    <location>
        <begin position="743"/>
        <end position="753"/>
    </location>
</feature>
<name>A0A1A0H5X4_9ASCO</name>
<accession>A0A1A0H5X4</accession>
<evidence type="ECO:0000256" key="4">
    <source>
        <dbReference type="ARBA" id="ARBA00022927"/>
    </source>
</evidence>
<dbReference type="RefSeq" id="XP_018709839.1">
    <property type="nucleotide sequence ID" value="XM_018858042.1"/>
</dbReference>
<evidence type="ECO:0000256" key="1">
    <source>
        <dbReference type="ARBA" id="ARBA00004308"/>
    </source>
</evidence>
<dbReference type="InterPro" id="IPR011989">
    <property type="entry name" value="ARM-like"/>
</dbReference>
<comment type="subcellular location">
    <subcellularLocation>
        <location evidence="1">Endomembrane system</location>
    </subcellularLocation>
</comment>
<comment type="similarity">
    <text evidence="2">Belongs to the adaptor complexes large subunit family.</text>
</comment>
<evidence type="ECO:0000256" key="6">
    <source>
        <dbReference type="SAM" id="MobiDB-lite"/>
    </source>
</evidence>
<sequence>MADSFAKISSIIESARDITIEAAVSASTRLTETPTAKRPQEIAKLLSSRLDREVLNGMKCVMTLISSGEDGLMYFADVVKNVTLTNARVRALVMMYVEKYAESEPDTALLSINSVQKSLNDKAPNVRSASIRTLGGIRIPEIASLLLLCIKRTLSDRLPEVRSATALAIGSAFTIDGIDQLKLLGYLASLMADSSPLVVGTSVKVFVKLKPSFLKLLRTKTWAPVHANYRLYVRMLPDLEDWSWSLLTDLLVEYCRSFVPRPSLVLPDGSRMDVPEDFGAFPSEYQCEMDSDLERFVMGISSAAYSSSPLVVLSAVRALILVATPAHIIECGFPKILVKMMSESSSEPETLHILQLISKLTAYMPEAFQDYARKFFLHPHDSTAVASCKLHILLIIFHEEIAGLIIRELQFNATSYRREIAQSAVKAIGFCCQKSTDWIDLILQWCILEMENESASLILADLLKVVRFLLQQKQNLLLHNEQVTRTIYRLSLVLQNANIHLNEEAKSSIIWTIGEFTEVTQNVIGPDVLRQALKTYAQETEKVRYEILLLAAKSYLFEIQNMNVGPGVQETPSVLKKMFEYVMHLARYDISTCTRDKARMLDELFRDVSNHQLAYLFMQAPKAVPQIAGEIKSFALLTRYMKTPAWADVSTLPPTSIRKESGRSNLSLTSYKNDLRSGISNSAITDSAMVTTPIASAAGIRSNSNRLQSLDEFFGDEDESEESSINESDADRSSATELSASESESELDSDSESENLLIDQ</sequence>
<feature type="region of interest" description="Disordered" evidence="6">
    <location>
        <begin position="712"/>
        <end position="760"/>
    </location>
</feature>
<keyword evidence="5" id="KW-0472">Membrane</keyword>
<dbReference type="InterPro" id="IPR002553">
    <property type="entry name" value="Clathrin/coatomer_adapt-like_N"/>
</dbReference>
<feature type="compositionally biased region" description="Acidic residues" evidence="6">
    <location>
        <begin position="713"/>
        <end position="724"/>
    </location>
</feature>
<evidence type="ECO:0000256" key="5">
    <source>
        <dbReference type="ARBA" id="ARBA00023136"/>
    </source>
</evidence>
<dbReference type="EMBL" id="LXTC01000007">
    <property type="protein sequence ID" value="OBA19307.1"/>
    <property type="molecule type" value="Genomic_DNA"/>
</dbReference>
<dbReference type="PANTHER" id="PTHR11134">
    <property type="entry name" value="ADAPTOR COMPLEX SUBUNIT BETA FAMILY MEMBER"/>
    <property type="match status" value="1"/>
</dbReference>
<dbReference type="Gene3D" id="1.25.10.10">
    <property type="entry name" value="Leucine-rich Repeat Variant"/>
    <property type="match status" value="1"/>
</dbReference>
<dbReference type="GO" id="GO:0030117">
    <property type="term" value="C:membrane coat"/>
    <property type="evidence" value="ECO:0007669"/>
    <property type="project" value="InterPro"/>
</dbReference>
<organism evidence="8 9">
    <name type="scientific">Metschnikowia bicuspidata var. bicuspidata NRRL YB-4993</name>
    <dbReference type="NCBI Taxonomy" id="869754"/>
    <lineage>
        <taxon>Eukaryota</taxon>
        <taxon>Fungi</taxon>
        <taxon>Dikarya</taxon>
        <taxon>Ascomycota</taxon>
        <taxon>Saccharomycotina</taxon>
        <taxon>Pichiomycetes</taxon>
        <taxon>Metschnikowiaceae</taxon>
        <taxon>Metschnikowia</taxon>
    </lineage>
</organism>
<comment type="caution">
    <text evidence="8">The sequence shown here is derived from an EMBL/GenBank/DDBJ whole genome shotgun (WGS) entry which is preliminary data.</text>
</comment>
<evidence type="ECO:0000313" key="8">
    <source>
        <dbReference type="EMBL" id="OBA19307.1"/>
    </source>
</evidence>
<protein>
    <submittedName>
        <fullName evidence="8">ARM repeat-containing protein</fullName>
    </submittedName>
</protein>
<proteinExistence type="inferred from homology"/>
<reference evidence="8 9" key="1">
    <citation type="submission" date="2016-05" db="EMBL/GenBank/DDBJ databases">
        <title>Comparative genomics of biotechnologically important yeasts.</title>
        <authorList>
            <consortium name="DOE Joint Genome Institute"/>
            <person name="Riley R."/>
            <person name="Haridas S."/>
            <person name="Wolfe K.H."/>
            <person name="Lopes M.R."/>
            <person name="Hittinger C.T."/>
            <person name="Goker M."/>
            <person name="Salamov A."/>
            <person name="Wisecaver J."/>
            <person name="Long T.M."/>
            <person name="Aerts A.L."/>
            <person name="Barry K."/>
            <person name="Choi C."/>
            <person name="Clum A."/>
            <person name="Coughlan A.Y."/>
            <person name="Deshpande S."/>
            <person name="Douglass A.P."/>
            <person name="Hanson S.J."/>
            <person name="Klenk H.-P."/>
            <person name="LaButti K."/>
            <person name="Lapidus A."/>
            <person name="Lindquist E."/>
            <person name="Lipzen A."/>
            <person name="Meier-kolthoff J.P."/>
            <person name="Ohm R.A."/>
            <person name="Otillar R.P."/>
            <person name="Pangilinan J."/>
            <person name="Peng Y."/>
            <person name="Rokas A."/>
            <person name="Rosa C.A."/>
            <person name="Scheuner C."/>
            <person name="Sibirny A.A."/>
            <person name="Slot J.C."/>
            <person name="Stielow J.B."/>
            <person name="Sun H."/>
            <person name="Kurtzman C.P."/>
            <person name="Blackwell M."/>
            <person name="Grigoriev I.V."/>
            <person name="Jeffries T.W."/>
        </authorList>
    </citation>
    <scope>NUCLEOTIDE SEQUENCE [LARGE SCALE GENOMIC DNA]</scope>
    <source>
        <strain evidence="8 9">NRRL YB-4993</strain>
    </source>
</reference>
<evidence type="ECO:0000256" key="3">
    <source>
        <dbReference type="ARBA" id="ARBA00022448"/>
    </source>
</evidence>
<dbReference type="GO" id="GO:0006886">
    <property type="term" value="P:intracellular protein transport"/>
    <property type="evidence" value="ECO:0007669"/>
    <property type="project" value="InterPro"/>
</dbReference>
<feature type="domain" description="Clathrin/coatomer adaptor adaptin-like N-terminal" evidence="7">
    <location>
        <begin position="38"/>
        <end position="607"/>
    </location>
</feature>
<dbReference type="SUPFAM" id="SSF48371">
    <property type="entry name" value="ARM repeat"/>
    <property type="match status" value="1"/>
</dbReference>
<gene>
    <name evidence="8" type="ORF">METBIDRAFT_46449</name>
</gene>
<keyword evidence="4" id="KW-0653">Protein transport</keyword>
<dbReference type="Proteomes" id="UP000092555">
    <property type="component" value="Unassembled WGS sequence"/>
</dbReference>
<evidence type="ECO:0000313" key="9">
    <source>
        <dbReference type="Proteomes" id="UP000092555"/>
    </source>
</evidence>
<dbReference type="OrthoDB" id="10254310at2759"/>
<dbReference type="InterPro" id="IPR016024">
    <property type="entry name" value="ARM-type_fold"/>
</dbReference>
<dbReference type="GO" id="GO:0016192">
    <property type="term" value="P:vesicle-mediated transport"/>
    <property type="evidence" value="ECO:0007669"/>
    <property type="project" value="InterPro"/>
</dbReference>
<keyword evidence="9" id="KW-1185">Reference proteome</keyword>
<dbReference type="STRING" id="869754.A0A1A0H5X4"/>